<evidence type="ECO:0000256" key="14">
    <source>
        <dbReference type="SAM" id="Coils"/>
    </source>
</evidence>
<reference evidence="19 20" key="1">
    <citation type="journal article" date="2014" name="Nat. Genet.">
        <title>Genome and transcriptome of the porcine whipworm Trichuris suis.</title>
        <authorList>
            <person name="Jex A.R."/>
            <person name="Nejsum P."/>
            <person name="Schwarz E.M."/>
            <person name="Hu L."/>
            <person name="Young N.D."/>
            <person name="Hall R.S."/>
            <person name="Korhonen P.K."/>
            <person name="Liao S."/>
            <person name="Thamsborg S."/>
            <person name="Xia J."/>
            <person name="Xu P."/>
            <person name="Wang S."/>
            <person name="Scheerlinck J.P."/>
            <person name="Hofmann A."/>
            <person name="Sternberg P.W."/>
            <person name="Wang J."/>
            <person name="Gasser R.B."/>
        </authorList>
    </citation>
    <scope>NUCLEOTIDE SEQUENCE [LARGE SCALE GENOMIC DNA]</scope>
    <source>
        <strain evidence="19">DCEP-RM93M</strain>
    </source>
</reference>
<evidence type="ECO:0000256" key="11">
    <source>
        <dbReference type="ARBA" id="ARBA00023303"/>
    </source>
</evidence>
<comment type="subcellular location">
    <subcellularLocation>
        <location evidence="1">Membrane</location>
        <topology evidence="1">Multi-pass membrane protein</topology>
    </subcellularLocation>
</comment>
<dbReference type="GO" id="GO:0016020">
    <property type="term" value="C:membrane"/>
    <property type="evidence" value="ECO:0007669"/>
    <property type="project" value="UniProtKB-SubCell"/>
</dbReference>
<evidence type="ECO:0000256" key="15">
    <source>
        <dbReference type="SAM" id="Phobius"/>
    </source>
</evidence>
<dbReference type="Pfam" id="PF07393">
    <property type="entry name" value="Sec10_HB"/>
    <property type="match status" value="2"/>
</dbReference>
<dbReference type="SUPFAM" id="SSF81324">
    <property type="entry name" value="Voltage-gated potassium channels"/>
    <property type="match status" value="2"/>
</dbReference>
<keyword evidence="10 15" id="KW-0472">Membrane</keyword>
<dbReference type="GO" id="GO:0006887">
    <property type="term" value="P:exocytosis"/>
    <property type="evidence" value="ECO:0007669"/>
    <property type="project" value="UniProtKB-KW"/>
</dbReference>
<keyword evidence="5" id="KW-0268">Exocytosis</keyword>
<evidence type="ECO:0000256" key="13">
    <source>
        <dbReference type="RuleBase" id="RU003857"/>
    </source>
</evidence>
<keyword evidence="4 13" id="KW-0813">Transport</keyword>
<dbReference type="InterPro" id="IPR013099">
    <property type="entry name" value="K_chnl_dom"/>
</dbReference>
<dbReference type="PRINTS" id="PR01333">
    <property type="entry name" value="2POREKCHANEL"/>
</dbReference>
<keyword evidence="8 14" id="KW-0175">Coiled coil</keyword>
<dbReference type="GO" id="GO:0005267">
    <property type="term" value="F:potassium channel activity"/>
    <property type="evidence" value="ECO:0007669"/>
    <property type="project" value="InterPro"/>
</dbReference>
<evidence type="ECO:0000256" key="2">
    <source>
        <dbReference type="ARBA" id="ARBA00006572"/>
    </source>
</evidence>
<comment type="similarity">
    <text evidence="13">Belongs to the two pore domain potassium channel (TC 1.A.1.8) family.</text>
</comment>
<evidence type="ECO:0000256" key="3">
    <source>
        <dbReference type="ARBA" id="ARBA00017524"/>
    </source>
</evidence>
<feature type="domain" description="Potassium channel" evidence="17">
    <location>
        <begin position="833"/>
        <end position="891"/>
    </location>
</feature>
<evidence type="ECO:0000256" key="12">
    <source>
        <dbReference type="ARBA" id="ARBA00031471"/>
    </source>
</evidence>
<evidence type="ECO:0000256" key="8">
    <source>
        <dbReference type="ARBA" id="ARBA00023054"/>
    </source>
</evidence>
<feature type="transmembrane region" description="Helical" evidence="15">
    <location>
        <begin position="866"/>
        <end position="883"/>
    </location>
</feature>
<evidence type="ECO:0000256" key="6">
    <source>
        <dbReference type="ARBA" id="ARBA00022692"/>
    </source>
</evidence>
<keyword evidence="6 13" id="KW-0812">Transmembrane</keyword>
<keyword evidence="20" id="KW-1185">Reference proteome</keyword>
<dbReference type="InterPro" id="IPR048625">
    <property type="entry name" value="Sec10_N"/>
</dbReference>
<gene>
    <name evidence="19" type="ORF">M513_09228</name>
</gene>
<evidence type="ECO:0000313" key="20">
    <source>
        <dbReference type="Proteomes" id="UP000030764"/>
    </source>
</evidence>
<keyword evidence="11 13" id="KW-0407">Ion channel</keyword>
<comment type="similarity">
    <text evidence="2">Belongs to the SEC10 family.</text>
</comment>
<feature type="transmembrane region" description="Helical" evidence="15">
    <location>
        <begin position="735"/>
        <end position="755"/>
    </location>
</feature>
<dbReference type="EMBL" id="KL363262">
    <property type="protein sequence ID" value="KFD49899.1"/>
    <property type="molecule type" value="Genomic_DNA"/>
</dbReference>
<dbReference type="PANTHER" id="PTHR12100:SF0">
    <property type="entry name" value="EXOCYST COMPLEX COMPONENT 5"/>
    <property type="match status" value="1"/>
</dbReference>
<feature type="domain" description="Exocyst complex component Sec10 N-terminal" evidence="18">
    <location>
        <begin position="44"/>
        <end position="150"/>
    </location>
</feature>
<evidence type="ECO:0000256" key="1">
    <source>
        <dbReference type="ARBA" id="ARBA00004141"/>
    </source>
</evidence>
<dbReference type="InterPro" id="IPR003280">
    <property type="entry name" value="2pore_dom_K_chnl"/>
</dbReference>
<dbReference type="GO" id="GO:0006893">
    <property type="term" value="P:Golgi to plasma membrane transport"/>
    <property type="evidence" value="ECO:0007669"/>
    <property type="project" value="TreeGrafter"/>
</dbReference>
<evidence type="ECO:0000256" key="9">
    <source>
        <dbReference type="ARBA" id="ARBA00023065"/>
    </source>
</evidence>
<dbReference type="Pfam" id="PF20667">
    <property type="entry name" value="Sec10_N"/>
    <property type="match status" value="1"/>
</dbReference>
<proteinExistence type="inferred from homology"/>
<dbReference type="GO" id="GO:0000145">
    <property type="term" value="C:exocyst"/>
    <property type="evidence" value="ECO:0007669"/>
    <property type="project" value="TreeGrafter"/>
</dbReference>
<feature type="domain" description="Exocyst complex component Sec10-like alpha-helical bundle" evidence="16">
    <location>
        <begin position="391"/>
        <end position="666"/>
    </location>
</feature>
<dbReference type="Pfam" id="PF07885">
    <property type="entry name" value="Ion_trans_2"/>
    <property type="match status" value="2"/>
</dbReference>
<evidence type="ECO:0000256" key="5">
    <source>
        <dbReference type="ARBA" id="ARBA00022483"/>
    </source>
</evidence>
<keyword evidence="9 13" id="KW-0406">Ion transport</keyword>
<evidence type="ECO:0000256" key="7">
    <source>
        <dbReference type="ARBA" id="ARBA00022989"/>
    </source>
</evidence>
<feature type="transmembrane region" description="Helical" evidence="15">
    <location>
        <begin position="922"/>
        <end position="943"/>
    </location>
</feature>
<organism evidence="19 20">
    <name type="scientific">Trichuris suis</name>
    <name type="common">pig whipworm</name>
    <dbReference type="NCBI Taxonomy" id="68888"/>
    <lineage>
        <taxon>Eukaryota</taxon>
        <taxon>Metazoa</taxon>
        <taxon>Ecdysozoa</taxon>
        <taxon>Nematoda</taxon>
        <taxon>Enoplea</taxon>
        <taxon>Dorylaimia</taxon>
        <taxon>Trichinellida</taxon>
        <taxon>Trichuridae</taxon>
        <taxon>Trichuris</taxon>
    </lineage>
</organism>
<keyword evidence="7 15" id="KW-1133">Transmembrane helix</keyword>
<feature type="transmembrane region" description="Helical" evidence="15">
    <location>
        <begin position="949"/>
        <end position="966"/>
    </location>
</feature>
<feature type="transmembrane region" description="Helical" evidence="15">
    <location>
        <begin position="836"/>
        <end position="854"/>
    </location>
</feature>
<protein>
    <recommendedName>
        <fullName evidence="3">Exocyst complex component 5</fullName>
    </recommendedName>
    <alternativeName>
        <fullName evidence="12">Exocyst complex component Sec10</fullName>
    </alternativeName>
</protein>
<dbReference type="Gene3D" id="1.10.287.70">
    <property type="match status" value="1"/>
</dbReference>
<dbReference type="PANTHER" id="PTHR12100">
    <property type="entry name" value="SEC10"/>
    <property type="match status" value="1"/>
</dbReference>
<feature type="domain" description="Potassium channel" evidence="17">
    <location>
        <begin position="930"/>
        <end position="967"/>
    </location>
</feature>
<evidence type="ECO:0000256" key="4">
    <source>
        <dbReference type="ARBA" id="ARBA00022448"/>
    </source>
</evidence>
<dbReference type="InterPro" id="IPR009976">
    <property type="entry name" value="Sec10-like"/>
</dbReference>
<feature type="coiled-coil region" evidence="14">
    <location>
        <begin position="49"/>
        <end position="108"/>
    </location>
</feature>
<evidence type="ECO:0000313" key="19">
    <source>
        <dbReference type="EMBL" id="KFD49899.1"/>
    </source>
</evidence>
<dbReference type="AlphaFoldDB" id="A0A085LY53"/>
<dbReference type="InterPro" id="IPR048627">
    <property type="entry name" value="Sec10_HB"/>
</dbReference>
<sequence length="982" mass="111900">MLRTYAEDLQSDAFNSEEYVERLAWRLTGSTSGCSLDASYLASAMEEEVSNLQILFDQCTAKVEGLENQRREEEESYYASLEKLLAANEAASAKVAELSEKVSSVSARIVHLGDQLQSVTGPRARAYEAFKLMTHFNEFLSDQPLESDTFTDPDKLVEAGDVVQKLQMIAAELPKEKYEAVQSRIAYKYDEVEKMLIEEFVRYHHANARNKMKQIAHVLSQFKGYGQCIDAFIDQCQWQTYRSDDMFNEIWLLLKKNDALISDVFPNPQQVMSKLILSIFGGKLQDEVDKKLSATADMESYLTSLCDLYQKTKKLVDQLFTLNNCPDKDFRTMLVDTVFSKYLADYIKKETVYLREQCKFALQKFYDSKGHTKKTGFSGIQARLALDTRCSESLLSEEVAINILQETKQAFYRCSLLSSMVSMVENVRQILSILTQYLCHEHVEYAIDVALSAVPTQEGHGSTDFAFLNLLRQAAAISHLFERQIDDSVMPLLQSCPEGENCLKDARRLMTAVETKLDKGVDKVLTAIVNHVRFILSSEQKRQDFKPEENDQYGAIPSCSNACSLVCKYLTQQINSLSDCLDGCNLMNTLSELVVRFHRVIVDHIYQFQYNSQGAVHLLCDVSEYRKIVSGIGVPLAKRLFDTLHALSNLLIVAPDHLLSACTSNVLFGELERMGTMSMLNDGCRKRSPMCTYFRHLHIDSVCRTLTANRIFDATCASLSTMSNYLFSLLDRWRLLPLVCLVFYSLCGGLIFDIAEGDAALARQCNPEAVAFQPNRSFYKKHLTMRLAEILTEPVNSSKKMLLARDAWQWFTERMHVGWDTCCTTQQVTISHRRNLTLFASLYYAVQVCTTIGYGDVVPSTALGKLFTMAYSLFGIPLLFYILDEWGTLLMKLMFRIKYLWNARTMGRSIHHHIHTVDDVPLSLALLLQFLWLCLSAALFQSWEKDVDYFSSFYFFFISFTTIGFGKTSKFIFHVVCAYYVS</sequence>
<evidence type="ECO:0000256" key="10">
    <source>
        <dbReference type="ARBA" id="ARBA00023136"/>
    </source>
</evidence>
<dbReference type="Proteomes" id="UP000030764">
    <property type="component" value="Unassembled WGS sequence"/>
</dbReference>
<feature type="domain" description="Exocyst complex component Sec10-like alpha-helical bundle" evidence="16">
    <location>
        <begin position="159"/>
        <end position="374"/>
    </location>
</feature>
<evidence type="ECO:0000259" key="18">
    <source>
        <dbReference type="Pfam" id="PF20667"/>
    </source>
</evidence>
<evidence type="ECO:0000259" key="17">
    <source>
        <dbReference type="Pfam" id="PF07885"/>
    </source>
</evidence>
<evidence type="ECO:0000259" key="16">
    <source>
        <dbReference type="Pfam" id="PF07393"/>
    </source>
</evidence>
<name>A0A085LY53_9BILA</name>
<accession>A0A085LY53</accession>